<dbReference type="EMBL" id="KV425574">
    <property type="protein sequence ID" value="KZT25010.1"/>
    <property type="molecule type" value="Genomic_DNA"/>
</dbReference>
<organism evidence="2 3">
    <name type="scientific">Neolentinus lepideus HHB14362 ss-1</name>
    <dbReference type="NCBI Taxonomy" id="1314782"/>
    <lineage>
        <taxon>Eukaryota</taxon>
        <taxon>Fungi</taxon>
        <taxon>Dikarya</taxon>
        <taxon>Basidiomycota</taxon>
        <taxon>Agaricomycotina</taxon>
        <taxon>Agaricomycetes</taxon>
        <taxon>Gloeophyllales</taxon>
        <taxon>Gloeophyllaceae</taxon>
        <taxon>Neolentinus</taxon>
    </lineage>
</organism>
<evidence type="ECO:0000313" key="2">
    <source>
        <dbReference type="EMBL" id="KZT25010.1"/>
    </source>
</evidence>
<keyword evidence="3" id="KW-1185">Reference proteome</keyword>
<dbReference type="AlphaFoldDB" id="A0A165SDT1"/>
<accession>A0A165SDT1</accession>
<evidence type="ECO:0000256" key="1">
    <source>
        <dbReference type="SAM" id="MobiDB-lite"/>
    </source>
</evidence>
<gene>
    <name evidence="2" type="ORF">NEOLEDRAFT_1134222</name>
</gene>
<feature type="compositionally biased region" description="Basic residues" evidence="1">
    <location>
        <begin position="369"/>
        <end position="378"/>
    </location>
</feature>
<feature type="region of interest" description="Disordered" evidence="1">
    <location>
        <begin position="351"/>
        <end position="378"/>
    </location>
</feature>
<sequence>MFEDLPLELHEHIVALACTGFLGFDTGASVRLVSRYFATLAEPFRYVAVLLSDAHRIARLANALKMPAYHNAVVHHLFLSLDFEPEGRHAETPQIRYILCRVAPTLQSLIVLAESTDSHPVLRQVVHTVLNMQFPQLSYITVGDASVINGGPLPQRSQPLYPNLRYLHIVHNNAQTQVPLNFVVATPFLLRAGGDAPVHMRFSGVRFTGVCIRALRLFSGLMAKQELKRNDPALALDFMRLSSIWVIPESMRGRLVVQPVEVLPEVGRAMFAGNAGAAQEHFVAEIQALSRSCEESGATPELVVLPPGPPRRRDDFLVEWRCVRDGVYDSLFLLPKPEPTEFLEPTRELAEFLEPKPEPTKARQEQPKSNRRRKAGRN</sequence>
<reference evidence="2 3" key="1">
    <citation type="journal article" date="2016" name="Mol. Biol. Evol.">
        <title>Comparative Genomics of Early-Diverging Mushroom-Forming Fungi Provides Insights into the Origins of Lignocellulose Decay Capabilities.</title>
        <authorList>
            <person name="Nagy L.G."/>
            <person name="Riley R."/>
            <person name="Tritt A."/>
            <person name="Adam C."/>
            <person name="Daum C."/>
            <person name="Floudas D."/>
            <person name="Sun H."/>
            <person name="Yadav J.S."/>
            <person name="Pangilinan J."/>
            <person name="Larsson K.H."/>
            <person name="Matsuura K."/>
            <person name="Barry K."/>
            <person name="Labutti K."/>
            <person name="Kuo R."/>
            <person name="Ohm R.A."/>
            <person name="Bhattacharya S.S."/>
            <person name="Shirouzu T."/>
            <person name="Yoshinaga Y."/>
            <person name="Martin F.M."/>
            <person name="Grigoriev I.V."/>
            <person name="Hibbett D.S."/>
        </authorList>
    </citation>
    <scope>NUCLEOTIDE SEQUENCE [LARGE SCALE GENOMIC DNA]</scope>
    <source>
        <strain evidence="2 3">HHB14362 ss-1</strain>
    </source>
</reference>
<dbReference type="Proteomes" id="UP000076761">
    <property type="component" value="Unassembled WGS sequence"/>
</dbReference>
<proteinExistence type="predicted"/>
<name>A0A165SDT1_9AGAM</name>
<feature type="compositionally biased region" description="Basic and acidic residues" evidence="1">
    <location>
        <begin position="351"/>
        <end position="368"/>
    </location>
</feature>
<evidence type="ECO:0000313" key="3">
    <source>
        <dbReference type="Proteomes" id="UP000076761"/>
    </source>
</evidence>
<protein>
    <submittedName>
        <fullName evidence="2">Uncharacterized protein</fullName>
    </submittedName>
</protein>
<dbReference type="InParanoid" id="A0A165SDT1"/>